<name>A0A0F9QTZ6_9ZZZZ</name>
<gene>
    <name evidence="1" type="ORF">LCGC14_1054250</name>
</gene>
<protein>
    <recommendedName>
        <fullName evidence="2">Ku domain-containing protein</fullName>
    </recommendedName>
</protein>
<dbReference type="EMBL" id="LAZR01004426">
    <property type="protein sequence ID" value="KKN08688.1"/>
    <property type="molecule type" value="Genomic_DNA"/>
</dbReference>
<reference evidence="1" key="1">
    <citation type="journal article" date="2015" name="Nature">
        <title>Complex archaea that bridge the gap between prokaryotes and eukaryotes.</title>
        <authorList>
            <person name="Spang A."/>
            <person name="Saw J.H."/>
            <person name="Jorgensen S.L."/>
            <person name="Zaremba-Niedzwiedzka K."/>
            <person name="Martijn J."/>
            <person name="Lind A.E."/>
            <person name="van Eijk R."/>
            <person name="Schleper C."/>
            <person name="Guy L."/>
            <person name="Ettema T.J."/>
        </authorList>
    </citation>
    <scope>NUCLEOTIDE SEQUENCE</scope>
</reference>
<organism evidence="1">
    <name type="scientific">marine sediment metagenome</name>
    <dbReference type="NCBI Taxonomy" id="412755"/>
    <lineage>
        <taxon>unclassified sequences</taxon>
        <taxon>metagenomes</taxon>
        <taxon>ecological metagenomes</taxon>
    </lineage>
</organism>
<sequence length="114" mass="13531">MFKEPVHLTRAISLNDLYSYNIESTYLLKSQDNSSLSRLYKICEKLLEQDKLYRFTYAYYDTTNPRDAILIPKNSDLIMMVGESVELIMLKPTEILYSDIEEEELEQEISFEVW</sequence>
<evidence type="ECO:0008006" key="2">
    <source>
        <dbReference type="Google" id="ProtNLM"/>
    </source>
</evidence>
<dbReference type="AlphaFoldDB" id="A0A0F9QTZ6"/>
<evidence type="ECO:0000313" key="1">
    <source>
        <dbReference type="EMBL" id="KKN08688.1"/>
    </source>
</evidence>
<comment type="caution">
    <text evidence="1">The sequence shown here is derived from an EMBL/GenBank/DDBJ whole genome shotgun (WGS) entry which is preliminary data.</text>
</comment>
<proteinExistence type="predicted"/>
<accession>A0A0F9QTZ6</accession>